<feature type="chain" id="PRO_5035851612" evidence="2">
    <location>
        <begin position="21"/>
        <end position="131"/>
    </location>
</feature>
<keyword evidence="1" id="KW-0472">Membrane</keyword>
<evidence type="ECO:0000313" key="4">
    <source>
        <dbReference type="Proteomes" id="UP000835052"/>
    </source>
</evidence>
<dbReference type="EMBL" id="CAJGYM010000004">
    <property type="protein sequence ID" value="CAD6186417.1"/>
    <property type="molecule type" value="Genomic_DNA"/>
</dbReference>
<evidence type="ECO:0000256" key="2">
    <source>
        <dbReference type="SAM" id="SignalP"/>
    </source>
</evidence>
<dbReference type="Proteomes" id="UP000835052">
    <property type="component" value="Unassembled WGS sequence"/>
</dbReference>
<keyword evidence="2" id="KW-0732">Signal</keyword>
<accession>A0A8S1GRW4</accession>
<keyword evidence="1" id="KW-0812">Transmembrane</keyword>
<dbReference type="AlphaFoldDB" id="A0A8S1GRW4"/>
<keyword evidence="4" id="KW-1185">Reference proteome</keyword>
<proteinExistence type="predicted"/>
<name>A0A8S1GRW4_9PELO</name>
<organism evidence="3 4">
    <name type="scientific">Caenorhabditis auriculariae</name>
    <dbReference type="NCBI Taxonomy" id="2777116"/>
    <lineage>
        <taxon>Eukaryota</taxon>
        <taxon>Metazoa</taxon>
        <taxon>Ecdysozoa</taxon>
        <taxon>Nematoda</taxon>
        <taxon>Chromadorea</taxon>
        <taxon>Rhabditida</taxon>
        <taxon>Rhabditina</taxon>
        <taxon>Rhabditomorpha</taxon>
        <taxon>Rhabditoidea</taxon>
        <taxon>Rhabditidae</taxon>
        <taxon>Peloderinae</taxon>
        <taxon>Caenorhabditis</taxon>
    </lineage>
</organism>
<protein>
    <submittedName>
        <fullName evidence="3">Uncharacterized protein</fullName>
    </submittedName>
</protein>
<comment type="caution">
    <text evidence="3">The sequence shown here is derived from an EMBL/GenBank/DDBJ whole genome shotgun (WGS) entry which is preliminary data.</text>
</comment>
<feature type="signal peptide" evidence="2">
    <location>
        <begin position="1"/>
        <end position="20"/>
    </location>
</feature>
<feature type="transmembrane region" description="Helical" evidence="1">
    <location>
        <begin position="79"/>
        <end position="102"/>
    </location>
</feature>
<keyword evidence="1" id="KW-1133">Transmembrane helix</keyword>
<evidence type="ECO:0000313" key="3">
    <source>
        <dbReference type="EMBL" id="CAD6186417.1"/>
    </source>
</evidence>
<reference evidence="3" key="1">
    <citation type="submission" date="2020-10" db="EMBL/GenBank/DDBJ databases">
        <authorList>
            <person name="Kikuchi T."/>
        </authorList>
    </citation>
    <scope>NUCLEOTIDE SEQUENCE</scope>
    <source>
        <strain evidence="3">NKZ352</strain>
    </source>
</reference>
<evidence type="ECO:0000256" key="1">
    <source>
        <dbReference type="SAM" id="Phobius"/>
    </source>
</evidence>
<gene>
    <name evidence="3" type="ORF">CAUJ_LOCUS2336</name>
</gene>
<sequence>MTSSFILTAILFSLLPVLPALEYNDEQCINGRIFMLSKENGVEISTDTNVCCDGYQMIDDICYIIPRKPFLEADIAHRFLIAMVLLLVVCCVVGLLSMLIAYTMFYRHVSQKEISERINLADDVDDIPSKV</sequence>